<gene>
    <name evidence="1" type="ordered locus">Astex_0354</name>
</gene>
<evidence type="ECO:0008006" key="3">
    <source>
        <dbReference type="Google" id="ProtNLM"/>
    </source>
</evidence>
<organism evidence="1 2">
    <name type="scientific">Asticcacaulis excentricus (strain ATCC 15261 / DSM 4724 / KCTC 12464 / NCIMB 9791 / VKM B-1370 / CB 48)</name>
    <dbReference type="NCBI Taxonomy" id="573065"/>
    <lineage>
        <taxon>Bacteria</taxon>
        <taxon>Pseudomonadati</taxon>
        <taxon>Pseudomonadota</taxon>
        <taxon>Alphaproteobacteria</taxon>
        <taxon>Caulobacterales</taxon>
        <taxon>Caulobacteraceae</taxon>
        <taxon>Asticcacaulis</taxon>
    </lineage>
</organism>
<sequence>MTLPARYSYLANEPGPKMVLEALKVFGLTEGKGQANNPTILMWAGEVAQANPTAYNKWATTFYSEDSIAWCGLFMALCAVRSAGGKPERLPPDKYLSALSWAKWGKPVPKTGAMLGDVLTFQREGGGHVGLYVGEDADCFHVLGGNQSDAVTITRILKARLFAVSRPAYTVQPDNVRKIKLTVSGPVSVNEA</sequence>
<dbReference type="InterPro" id="IPR038765">
    <property type="entry name" value="Papain-like_cys_pep_sf"/>
</dbReference>
<protein>
    <recommendedName>
        <fullName evidence="3">TIGR02594 family protein</fullName>
    </recommendedName>
</protein>
<accession>E8RPS3</accession>
<evidence type="ECO:0000313" key="1">
    <source>
        <dbReference type="EMBL" id="ADU12050.1"/>
    </source>
</evidence>
<dbReference type="HOGENOM" id="CLU_100188_0_0_5"/>
<dbReference type="AlphaFoldDB" id="E8RPS3"/>
<reference evidence="2" key="1">
    <citation type="submission" date="2010-12" db="EMBL/GenBank/DDBJ databases">
        <title>Complete sequence of chromosome 1 of Asticcacaulis excentricus CB 48.</title>
        <authorList>
            <consortium name="US DOE Joint Genome Institute"/>
            <person name="Lucas S."/>
            <person name="Copeland A."/>
            <person name="Lapidus A."/>
            <person name="Cheng J.-F."/>
            <person name="Bruce D."/>
            <person name="Goodwin L."/>
            <person name="Pitluck S."/>
            <person name="Teshima H."/>
            <person name="Davenport K."/>
            <person name="Detter J.C."/>
            <person name="Han C."/>
            <person name="Tapia R."/>
            <person name="Land M."/>
            <person name="Hauser L."/>
            <person name="Jeffries C."/>
            <person name="Kyrpides N."/>
            <person name="Ivanova N."/>
            <person name="Ovchinnikova G."/>
            <person name="Brun Y.V."/>
            <person name="Woyke T."/>
        </authorList>
    </citation>
    <scope>NUCLEOTIDE SEQUENCE [LARGE SCALE GENOMIC DNA]</scope>
    <source>
        <strain evidence="2">ATCC 15261 / DSM 4724 / KCTC 12464 / NCIMB 9791 / VKM B-1370 / CB 48</strain>
    </source>
</reference>
<dbReference type="RefSeq" id="WP_013477884.1">
    <property type="nucleotide sequence ID" value="NC_014816.1"/>
</dbReference>
<dbReference type="KEGG" id="aex:Astex_0354"/>
<dbReference type="NCBIfam" id="TIGR02594">
    <property type="entry name" value="TIGR02594 family protein"/>
    <property type="match status" value="1"/>
</dbReference>
<dbReference type="eggNOG" id="COG0791">
    <property type="taxonomic scope" value="Bacteria"/>
</dbReference>
<dbReference type="STRING" id="573065.Astex_0354"/>
<dbReference type="EMBL" id="CP002395">
    <property type="protein sequence ID" value="ADU12050.1"/>
    <property type="molecule type" value="Genomic_DNA"/>
</dbReference>
<keyword evidence="2" id="KW-1185">Reference proteome</keyword>
<dbReference type="SUPFAM" id="SSF54001">
    <property type="entry name" value="Cysteine proteinases"/>
    <property type="match status" value="1"/>
</dbReference>
<dbReference type="Proteomes" id="UP000001492">
    <property type="component" value="Chromosome 1"/>
</dbReference>
<evidence type="ECO:0000313" key="2">
    <source>
        <dbReference type="Proteomes" id="UP000001492"/>
    </source>
</evidence>
<dbReference type="InterPro" id="IPR013423">
    <property type="entry name" value="CHP02594"/>
</dbReference>
<name>E8RPS3_ASTEC</name>
<proteinExistence type="predicted"/>
<dbReference type="OrthoDB" id="5395100at2"/>
<dbReference type="Gene3D" id="3.90.1720.10">
    <property type="entry name" value="endopeptidase domain like (from Nostoc punctiforme)"/>
    <property type="match status" value="1"/>
</dbReference>